<organism evidence="1 2">
    <name type="scientific">Brachyspira innocens</name>
    <dbReference type="NCBI Taxonomy" id="13264"/>
    <lineage>
        <taxon>Bacteria</taxon>
        <taxon>Pseudomonadati</taxon>
        <taxon>Spirochaetota</taxon>
        <taxon>Spirochaetia</taxon>
        <taxon>Brachyspirales</taxon>
        <taxon>Brachyspiraceae</taxon>
        <taxon>Brachyspira</taxon>
    </lineage>
</organism>
<dbReference type="EMBL" id="JAUPBM010000082">
    <property type="protein sequence ID" value="MDO7020604.1"/>
    <property type="molecule type" value="Genomic_DNA"/>
</dbReference>
<evidence type="ECO:0000313" key="2">
    <source>
        <dbReference type="Proteomes" id="UP001175147"/>
    </source>
</evidence>
<sequence>MEKQNIWEVYENMPHSWQGYFHNICDFEHNMDLLERLRAGLPEDMSNVLPELKTIAEKSHSEGRLWDFDSLYCVRPLHLSEEEYVFTKSGRIHKLISAYENMLELKDVLSGKIWIWEDINRTFLPYGDTSRLERGR</sequence>
<proteinExistence type="predicted"/>
<protein>
    <submittedName>
        <fullName evidence="1">Uncharacterized protein</fullName>
    </submittedName>
</protein>
<gene>
    <name evidence="1" type="ORF">Q5M86_07440</name>
</gene>
<comment type="caution">
    <text evidence="1">The sequence shown here is derived from an EMBL/GenBank/DDBJ whole genome shotgun (WGS) entry which is preliminary data.</text>
</comment>
<keyword evidence="2" id="KW-1185">Reference proteome</keyword>
<dbReference type="Proteomes" id="UP001175147">
    <property type="component" value="Unassembled WGS sequence"/>
</dbReference>
<accession>A0ABT8YXL5</accession>
<evidence type="ECO:0000313" key="1">
    <source>
        <dbReference type="EMBL" id="MDO7020604.1"/>
    </source>
</evidence>
<dbReference type="RefSeq" id="WP_304385191.1">
    <property type="nucleotide sequence ID" value="NZ_JAUPBL010000036.1"/>
</dbReference>
<name>A0ABT8YXL5_9SPIR</name>
<reference evidence="1" key="1">
    <citation type="submission" date="2023-07" db="EMBL/GenBank/DDBJ databases">
        <title>Mucosal microbiota of week-old chicken and adult hens.</title>
        <authorList>
            <person name="Volf J."/>
            <person name="Karasova D."/>
            <person name="Crhanova M."/>
            <person name="Faldynova M."/>
            <person name="Prikrylova H."/>
            <person name="Zeman M."/>
            <person name="Babak V."/>
            <person name="Rajova J."/>
            <person name="Rychlik I."/>
        </authorList>
    </citation>
    <scope>NUCLEOTIDE SEQUENCE</scope>
    <source>
        <strain evidence="1">ET902</strain>
    </source>
</reference>